<dbReference type="STRING" id="10195.A0A3M7Q5U1"/>
<dbReference type="AlphaFoldDB" id="A0A3M7Q5U1"/>
<dbReference type="HAMAP" id="MF_00361">
    <property type="entry name" value="NAD_kinase"/>
    <property type="match status" value="1"/>
</dbReference>
<dbReference type="GO" id="GO:0003951">
    <property type="term" value="F:NAD+ kinase activity"/>
    <property type="evidence" value="ECO:0007669"/>
    <property type="project" value="UniProtKB-EC"/>
</dbReference>
<dbReference type="PANTHER" id="PTHR20275">
    <property type="entry name" value="NAD KINASE"/>
    <property type="match status" value="1"/>
</dbReference>
<keyword evidence="11" id="KW-1185">Reference proteome</keyword>
<dbReference type="InterPro" id="IPR002504">
    <property type="entry name" value="NADK"/>
</dbReference>
<dbReference type="Gene3D" id="3.40.50.10330">
    <property type="entry name" value="Probable inorganic polyphosphate/atp-NAD kinase, domain 1"/>
    <property type="match status" value="1"/>
</dbReference>
<evidence type="ECO:0000256" key="2">
    <source>
        <dbReference type="ARBA" id="ARBA00012120"/>
    </source>
</evidence>
<name>A0A3M7Q5U1_BRAPC</name>
<keyword evidence="8" id="KW-0520">NAD</keyword>
<dbReference type="InterPro" id="IPR017437">
    <property type="entry name" value="ATP-NAD_kinase_PpnK-typ_C"/>
</dbReference>
<dbReference type="FunFam" id="2.60.200.30:FF:000009">
    <property type="entry name" value="Poly(P)/ATP NAD kinase"/>
    <property type="match status" value="1"/>
</dbReference>
<sequence>MSQSKNYQVDDLSNRLSKKMSVNKSVDTDKPANAQLSKRVSLTINGNTNESSSLNNEINSKTKSKKRHRSVYPSMQKNYGPKATLKTVTDDYLLLVQDPLSQQLSWTNPPLYVLVIKKMCDELYQPFNDILKFLIFEHKLITFIEEKDYNSEFILKDEKLRDAMKPFGTNTKPSLRKFCINECKTLEKNDRNKIDFLICVGGDGTLLHASGLFQQSCPPILSIHMGSLGFLCPFDFDNHRKYINCVIKGGVPLLLRNRLKCKLEKSSDMFQKLNDTNGCLSLSNESSPCKDPQDSATTDLLCLNEVVVGRGCSPFLSNLDLYVNDYLITTVQGDGLIISSPTGSTAYAMAAGASMCHPSVQSVIIAPICPHSLSFRPIVVPAGCDLKVALSPDSRHTAWFSVDGRNTTELKQGFYISITTSEYPLPTISRSDQLNDWFEGLATCLHWNQRQKQLPLNSCYTQNSKVPSRSSSSTSLKTKNESDEI</sequence>
<dbReference type="GO" id="GO:0005524">
    <property type="term" value="F:ATP binding"/>
    <property type="evidence" value="ECO:0007669"/>
    <property type="project" value="UniProtKB-KW"/>
</dbReference>
<keyword evidence="6" id="KW-0067">ATP-binding</keyword>
<evidence type="ECO:0000256" key="1">
    <source>
        <dbReference type="ARBA" id="ARBA00010995"/>
    </source>
</evidence>
<dbReference type="InterPro" id="IPR017438">
    <property type="entry name" value="ATP-NAD_kinase_N"/>
</dbReference>
<feature type="region of interest" description="Disordered" evidence="9">
    <location>
        <begin position="1"/>
        <end position="76"/>
    </location>
</feature>
<evidence type="ECO:0000256" key="3">
    <source>
        <dbReference type="ARBA" id="ARBA00022679"/>
    </source>
</evidence>
<dbReference type="Gene3D" id="2.60.200.30">
    <property type="entry name" value="Probable inorganic polyphosphate/atp-NAD kinase, domain 2"/>
    <property type="match status" value="1"/>
</dbReference>
<keyword evidence="4" id="KW-0547">Nucleotide-binding</keyword>
<evidence type="ECO:0000256" key="4">
    <source>
        <dbReference type="ARBA" id="ARBA00022741"/>
    </source>
</evidence>
<evidence type="ECO:0000313" key="11">
    <source>
        <dbReference type="Proteomes" id="UP000276133"/>
    </source>
</evidence>
<dbReference type="Pfam" id="PF20143">
    <property type="entry name" value="NAD_kinase_C"/>
    <property type="match status" value="1"/>
</dbReference>
<dbReference type="GO" id="GO:0006741">
    <property type="term" value="P:NADP+ biosynthetic process"/>
    <property type="evidence" value="ECO:0007669"/>
    <property type="project" value="InterPro"/>
</dbReference>
<evidence type="ECO:0000313" key="10">
    <source>
        <dbReference type="EMBL" id="RNA06806.1"/>
    </source>
</evidence>
<dbReference type="EMBL" id="REGN01007279">
    <property type="protein sequence ID" value="RNA06806.1"/>
    <property type="molecule type" value="Genomic_DNA"/>
</dbReference>
<keyword evidence="7" id="KW-0521">NADP</keyword>
<feature type="compositionally biased region" description="Polar residues" evidence="9">
    <location>
        <begin position="34"/>
        <end position="44"/>
    </location>
</feature>
<feature type="compositionally biased region" description="Low complexity" evidence="9">
    <location>
        <begin position="464"/>
        <end position="477"/>
    </location>
</feature>
<feature type="compositionally biased region" description="Low complexity" evidence="9">
    <location>
        <begin position="45"/>
        <end position="59"/>
    </location>
</feature>
<evidence type="ECO:0000256" key="5">
    <source>
        <dbReference type="ARBA" id="ARBA00022777"/>
    </source>
</evidence>
<keyword evidence="3 10" id="KW-0808">Transferase</keyword>
<evidence type="ECO:0000256" key="9">
    <source>
        <dbReference type="SAM" id="MobiDB-lite"/>
    </source>
</evidence>
<comment type="caution">
    <text evidence="10">The sequence shown here is derived from an EMBL/GenBank/DDBJ whole genome shotgun (WGS) entry which is preliminary data.</text>
</comment>
<dbReference type="SUPFAM" id="SSF111331">
    <property type="entry name" value="NAD kinase/diacylglycerol kinase-like"/>
    <property type="match status" value="1"/>
</dbReference>
<gene>
    <name evidence="10" type="ORF">BpHYR1_012179</name>
</gene>
<dbReference type="EC" id="2.7.1.23" evidence="2"/>
<proteinExistence type="inferred from homology"/>
<accession>A0A3M7Q5U1</accession>
<comment type="similarity">
    <text evidence="1">Belongs to the NAD kinase family.</text>
</comment>
<keyword evidence="5 10" id="KW-0418">Kinase</keyword>
<protein>
    <recommendedName>
        <fullName evidence="2">NAD(+) kinase</fullName>
        <ecNumber evidence="2">2.7.1.23</ecNumber>
    </recommendedName>
</protein>
<evidence type="ECO:0000256" key="6">
    <source>
        <dbReference type="ARBA" id="ARBA00022840"/>
    </source>
</evidence>
<evidence type="ECO:0000256" key="8">
    <source>
        <dbReference type="ARBA" id="ARBA00023027"/>
    </source>
</evidence>
<evidence type="ECO:0000256" key="7">
    <source>
        <dbReference type="ARBA" id="ARBA00022857"/>
    </source>
</evidence>
<reference evidence="10 11" key="1">
    <citation type="journal article" date="2018" name="Sci. Rep.">
        <title>Genomic signatures of local adaptation to the degree of environmental predictability in rotifers.</title>
        <authorList>
            <person name="Franch-Gras L."/>
            <person name="Hahn C."/>
            <person name="Garcia-Roger E.M."/>
            <person name="Carmona M.J."/>
            <person name="Serra M."/>
            <person name="Gomez A."/>
        </authorList>
    </citation>
    <scope>NUCLEOTIDE SEQUENCE [LARGE SCALE GENOMIC DNA]</scope>
    <source>
        <strain evidence="10">HYR1</strain>
    </source>
</reference>
<dbReference type="PANTHER" id="PTHR20275:SF0">
    <property type="entry name" value="NAD KINASE"/>
    <property type="match status" value="1"/>
</dbReference>
<organism evidence="10 11">
    <name type="scientific">Brachionus plicatilis</name>
    <name type="common">Marine rotifer</name>
    <name type="synonym">Brachionus muelleri</name>
    <dbReference type="NCBI Taxonomy" id="10195"/>
    <lineage>
        <taxon>Eukaryota</taxon>
        <taxon>Metazoa</taxon>
        <taxon>Spiralia</taxon>
        <taxon>Gnathifera</taxon>
        <taxon>Rotifera</taxon>
        <taxon>Eurotatoria</taxon>
        <taxon>Monogononta</taxon>
        <taxon>Pseudotrocha</taxon>
        <taxon>Ploima</taxon>
        <taxon>Brachionidae</taxon>
        <taxon>Brachionus</taxon>
    </lineage>
</organism>
<dbReference type="Proteomes" id="UP000276133">
    <property type="component" value="Unassembled WGS sequence"/>
</dbReference>
<dbReference type="InterPro" id="IPR016064">
    <property type="entry name" value="NAD/diacylglycerol_kinase_sf"/>
</dbReference>
<dbReference type="OrthoDB" id="24581at2759"/>
<feature type="region of interest" description="Disordered" evidence="9">
    <location>
        <begin position="461"/>
        <end position="485"/>
    </location>
</feature>
<dbReference type="GO" id="GO:0019674">
    <property type="term" value="P:NAD+ metabolic process"/>
    <property type="evidence" value="ECO:0007669"/>
    <property type="project" value="InterPro"/>
</dbReference>
<dbReference type="Pfam" id="PF01513">
    <property type="entry name" value="NAD_kinase"/>
    <property type="match status" value="1"/>
</dbReference>